<dbReference type="AlphaFoldDB" id="A0A261FCD5"/>
<feature type="region of interest" description="Disordered" evidence="1">
    <location>
        <begin position="209"/>
        <end position="287"/>
    </location>
</feature>
<evidence type="ECO:0000313" key="4">
    <source>
        <dbReference type="EMBL" id="OZG56705.1"/>
    </source>
</evidence>
<feature type="transmembrane region" description="Helical" evidence="2">
    <location>
        <begin position="676"/>
        <end position="696"/>
    </location>
</feature>
<evidence type="ECO:0000256" key="2">
    <source>
        <dbReference type="SAM" id="Phobius"/>
    </source>
</evidence>
<dbReference type="InterPro" id="IPR026870">
    <property type="entry name" value="Zinc_ribbon_dom"/>
</dbReference>
<dbReference type="Pfam" id="PF13240">
    <property type="entry name" value="Zn_Ribbon_1"/>
    <property type="match status" value="1"/>
</dbReference>
<evidence type="ECO:0000259" key="3">
    <source>
        <dbReference type="Pfam" id="PF13240"/>
    </source>
</evidence>
<feature type="transmembrane region" description="Helical" evidence="2">
    <location>
        <begin position="480"/>
        <end position="500"/>
    </location>
</feature>
<feature type="compositionally biased region" description="Polar residues" evidence="1">
    <location>
        <begin position="123"/>
        <end position="134"/>
    </location>
</feature>
<dbReference type="OrthoDB" id="5181884at2"/>
<feature type="transmembrane region" description="Helical" evidence="2">
    <location>
        <begin position="733"/>
        <end position="752"/>
    </location>
</feature>
<feature type="region of interest" description="Disordered" evidence="1">
    <location>
        <begin position="121"/>
        <end position="193"/>
    </location>
</feature>
<keyword evidence="2" id="KW-0472">Membrane</keyword>
<keyword evidence="2" id="KW-0812">Transmembrane</keyword>
<dbReference type="PANTHER" id="PTHR23030:SF30">
    <property type="entry name" value="TYROSINE-PROTEIN PHOSPHATASE NON-RECEPTOR TYPE 23"/>
    <property type="match status" value="1"/>
</dbReference>
<feature type="compositionally biased region" description="Low complexity" evidence="1">
    <location>
        <begin position="242"/>
        <end position="269"/>
    </location>
</feature>
<feature type="compositionally biased region" description="Low complexity" evidence="1">
    <location>
        <begin position="136"/>
        <end position="146"/>
    </location>
</feature>
<feature type="compositionally biased region" description="Low complexity" evidence="1">
    <location>
        <begin position="897"/>
        <end position="918"/>
    </location>
</feature>
<feature type="transmembrane region" description="Helical" evidence="2">
    <location>
        <begin position="635"/>
        <end position="655"/>
    </location>
</feature>
<feature type="region of interest" description="Disordered" evidence="1">
    <location>
        <begin position="771"/>
        <end position="825"/>
    </location>
</feature>
<evidence type="ECO:0000313" key="5">
    <source>
        <dbReference type="Proteomes" id="UP000228976"/>
    </source>
</evidence>
<keyword evidence="2" id="KW-1133">Transmembrane helix</keyword>
<keyword evidence="5" id="KW-1185">Reference proteome</keyword>
<protein>
    <submittedName>
        <fullName evidence="4">Alpha-L-fucosidase</fullName>
    </submittedName>
</protein>
<feature type="compositionally biased region" description="Polar residues" evidence="1">
    <location>
        <begin position="160"/>
        <end position="172"/>
    </location>
</feature>
<dbReference type="Proteomes" id="UP000228976">
    <property type="component" value="Unassembled WGS sequence"/>
</dbReference>
<feature type="domain" description="Zinc-ribbon" evidence="3">
    <location>
        <begin position="2"/>
        <end position="23"/>
    </location>
</feature>
<proteinExistence type="predicted"/>
<feature type="transmembrane region" description="Helical" evidence="2">
    <location>
        <begin position="396"/>
        <end position="417"/>
    </location>
</feature>
<accession>A0A261FCD5</accession>
<feature type="transmembrane region" description="Helical" evidence="2">
    <location>
        <begin position="548"/>
        <end position="567"/>
    </location>
</feature>
<feature type="compositionally biased region" description="Pro residues" evidence="1">
    <location>
        <begin position="858"/>
        <end position="877"/>
    </location>
</feature>
<dbReference type="GO" id="GO:0043328">
    <property type="term" value="P:protein transport to vacuole involved in ubiquitin-dependent protein catabolic process via the multivesicular body sorting pathway"/>
    <property type="evidence" value="ECO:0007669"/>
    <property type="project" value="TreeGrafter"/>
</dbReference>
<evidence type="ECO:0000256" key="1">
    <source>
        <dbReference type="SAM" id="MobiDB-lite"/>
    </source>
</evidence>
<feature type="transmembrane region" description="Helical" evidence="2">
    <location>
        <begin position="312"/>
        <end position="339"/>
    </location>
</feature>
<dbReference type="EMBL" id="MWWU01000001">
    <property type="protein sequence ID" value="OZG56705.1"/>
    <property type="molecule type" value="Genomic_DNA"/>
</dbReference>
<gene>
    <name evidence="4" type="ORF">AEAE_0012</name>
</gene>
<feature type="transmembrane region" description="Helical" evidence="2">
    <location>
        <begin position="521"/>
        <end position="542"/>
    </location>
</feature>
<sequence length="927" mass="98249">MYCRNCGSQLRPGAAFCGRCGTRVLQTPAQPAQAVAQQPVAQQAQPQYAAPAQPVQPAQPAIPPVQQAQVASQPVGTVQAQQVQTQQSSQPEIASLSAEIAHIPAQPEATGDETTFMMPLSQHPAQKQQTSEPHVQQPTPEPETQTAPSVVEQEEVLEPTTVQPPVESTQPAPSAPQEELEAPAVEHSGGVESELPVAPAPAAIAPQVPEPSAAEAMQEALDTPSAADQATPTPDAEPTPQQPVAAEPQQTQQPQHPAAAPVQQPAAPAMAQGSANQPATPGAATPSLSIKLPQNQFTAVLKKPAIYQRAGIIAGTTMAGAVIGVMLQAIMLFLTSILLPSHNSAITSSALSFKSILSTLVTGFGGTYNTDVDLRSTLQGFPVQTSQTSVSFAVELPLTIIGVLALVGALIGGIIAARSAVADTEQRQEVLLSRCITLAIAGIGTGIIVCILGALASSTTTATIVQTPIPVSVSSVSAKAFWNPLFLVVVGALLGMLITGKDHKPSLARLHYGVRTFVETSLLFYVVFTVLTIILFVAVAVVSKTFAFIPLIFVFGPLAMFQLMTLGSWGSFSVLGLFTFSTFSDFSSSVMDGLALQVDNLYPLFRFLPGSNVTNQLDMLRRNGRFAPSSVHDPAWIPLIKLALVLITFASLAAVAYSLARRMAADEEERNWKHTWVFPLLSAVTWGFICLAYTPLGLMVPRDTVSFISQMSNPNTAAVFSVFSSAGQISPAMIFWGALWAFAVEALARLVFLKMIQKKAQPAQQTTQAAQFAQPQVQQPQVPQAQHYPAQPQNYQAQPQMPQYPAQSQYPAQPQYQAQPQQYAAPGAYSQPQYAAYPVQPTGQMPLQQQVAAAPQRPAAPAPQSPTTPAPAQPAAPAPSQQQGGRYPQAPAPQYPAQPGTYQQAPAPQAPGYPQNPQDYQQGNNQQ</sequence>
<organism evidence="4 5">
    <name type="scientific">Aeriscardovia aeriphila</name>
    <dbReference type="NCBI Taxonomy" id="218139"/>
    <lineage>
        <taxon>Bacteria</taxon>
        <taxon>Bacillati</taxon>
        <taxon>Actinomycetota</taxon>
        <taxon>Actinomycetes</taxon>
        <taxon>Bifidobacteriales</taxon>
        <taxon>Bifidobacteriaceae</taxon>
        <taxon>Aeriscardovia</taxon>
    </lineage>
</organism>
<reference evidence="4 5" key="1">
    <citation type="journal article" date="2017" name="BMC Genomics">
        <title>Comparative genomic and phylogenomic analyses of the Bifidobacteriaceae family.</title>
        <authorList>
            <person name="Lugli G.A."/>
            <person name="Milani C."/>
            <person name="Turroni F."/>
            <person name="Duranti S."/>
            <person name="Mancabelli L."/>
            <person name="Mangifesta M."/>
            <person name="Ferrario C."/>
            <person name="Modesto M."/>
            <person name="Mattarelli P."/>
            <person name="Jiri K."/>
            <person name="van Sinderen D."/>
            <person name="Ventura M."/>
        </authorList>
    </citation>
    <scope>NUCLEOTIDE SEQUENCE [LARGE SCALE GENOMIC DNA]</scope>
    <source>
        <strain evidence="4 5">LMG 21773</strain>
    </source>
</reference>
<feature type="compositionally biased region" description="Low complexity" evidence="1">
    <location>
        <begin position="847"/>
        <end position="857"/>
    </location>
</feature>
<feature type="transmembrane region" description="Helical" evidence="2">
    <location>
        <begin position="438"/>
        <end position="460"/>
    </location>
</feature>
<dbReference type="PANTHER" id="PTHR23030">
    <property type="entry name" value="PCD6 INTERACTING PROTEIN-RELATED"/>
    <property type="match status" value="1"/>
</dbReference>
<name>A0A261FCD5_9BIFI</name>
<feature type="transmembrane region" description="Helical" evidence="2">
    <location>
        <begin position="574"/>
        <end position="596"/>
    </location>
</feature>
<feature type="compositionally biased region" description="Low complexity" evidence="1">
    <location>
        <begin position="878"/>
        <end position="889"/>
    </location>
</feature>
<comment type="caution">
    <text evidence="4">The sequence shown here is derived from an EMBL/GenBank/DDBJ whole genome shotgun (WGS) entry which is preliminary data.</text>
</comment>
<feature type="region of interest" description="Disordered" evidence="1">
    <location>
        <begin position="847"/>
        <end position="927"/>
    </location>
</feature>